<evidence type="ECO:0000313" key="2">
    <source>
        <dbReference type="EMBL" id="MBS8121918.1"/>
    </source>
</evidence>
<dbReference type="Gene3D" id="3.40.190.10">
    <property type="entry name" value="Periplasmic binding protein-like II"/>
    <property type="match status" value="1"/>
</dbReference>
<protein>
    <submittedName>
        <fullName evidence="2">ABC-type oligopeptide transport system, periplasmic component</fullName>
    </submittedName>
</protein>
<dbReference type="EMBL" id="JAEDAM010000022">
    <property type="protein sequence ID" value="MBS8121918.1"/>
    <property type="molecule type" value="Genomic_DNA"/>
</dbReference>
<gene>
    <name evidence="2" type="ORF">VAMP_40n40</name>
</gene>
<keyword evidence="1" id="KW-0472">Membrane</keyword>
<keyword evidence="3" id="KW-1185">Reference proteome</keyword>
<name>A0ABS5QL29_9BACT</name>
<dbReference type="SUPFAM" id="SSF53850">
    <property type="entry name" value="Periplasmic binding protein-like II"/>
    <property type="match status" value="1"/>
</dbReference>
<reference evidence="2 3" key="1">
    <citation type="journal article" date="2021" name="Nat. Commun.">
        <title>Reductive evolution and unique predatory mode in the CPR bacterium Vampirococcus lugosii.</title>
        <authorList>
            <person name="Moreira D."/>
            <person name="Zivanovic Y."/>
            <person name="Lopez-Archilla A.I."/>
            <person name="Iniesto M."/>
            <person name="Lopez-Garcia P."/>
        </authorList>
    </citation>
    <scope>NUCLEOTIDE SEQUENCE [LARGE SCALE GENOMIC DNA]</scope>
    <source>
        <strain evidence="2">Chiprana</strain>
    </source>
</reference>
<evidence type="ECO:0000256" key="1">
    <source>
        <dbReference type="SAM" id="Phobius"/>
    </source>
</evidence>
<proteinExistence type="predicted"/>
<keyword evidence="1" id="KW-1133">Transmembrane helix</keyword>
<dbReference type="Gene3D" id="3.90.76.10">
    <property type="entry name" value="Dipeptide-binding Protein, Domain 1"/>
    <property type="match status" value="1"/>
</dbReference>
<accession>A0ABS5QL29</accession>
<feature type="transmembrane region" description="Helical" evidence="1">
    <location>
        <begin position="12"/>
        <end position="32"/>
    </location>
</feature>
<comment type="caution">
    <text evidence="2">The sequence shown here is derived from an EMBL/GenBank/DDBJ whole genome shotgun (WGS) entry which is preliminary data.</text>
</comment>
<organism evidence="2 3">
    <name type="scientific">Candidatus Vampirococcus lugosii</name>
    <dbReference type="NCBI Taxonomy" id="2789015"/>
    <lineage>
        <taxon>Bacteria</taxon>
        <taxon>Candidatus Absconditibacteriota</taxon>
        <taxon>Vampirococcus</taxon>
    </lineage>
</organism>
<dbReference type="RefSeq" id="WP_213348880.1">
    <property type="nucleotide sequence ID" value="NZ_JAEDAM010000022.1"/>
</dbReference>
<keyword evidence="1" id="KW-0812">Transmembrane</keyword>
<dbReference type="Proteomes" id="UP000680365">
    <property type="component" value="Unassembled WGS sequence"/>
</dbReference>
<sequence>MKITHWKFFKYFYSGILVLWILITVHVVYAFVYDISEQVPVKGGTFVHGVFSQATYLPYLSNTGEDKFFQSLLFNGCLSPYVDNTNIEFEEDLCNIKTSNFRVFEISVKEGKKWNDGTPITNDDIFFTYNELIKNNIRNISSLNSFSNLEIQDQGDFIKIIFPNGSKDNEIFLSNFILPRHLLKGKDVTYYVENYSNNPIGSNCATFRQSTSDKDSIIFDMNNCDESFVMNYQVKNFDSFEDFQKYQKNSDLIDLYIGNDLLNGFRNNKVILNNFVSIFFNVEADNVSSNIRRTISQIIYNNIYKGDYKKYFIKDKFLFDTDIQGGAPRTVFEELEKEITSPKEVEVELENMPNELNLENLTGTFYLDSIDDLFNISFDLGQNFDSVSVQHNDGQAYVLQGYDQSSIARYNISERFQI</sequence>
<evidence type="ECO:0000313" key="3">
    <source>
        <dbReference type="Proteomes" id="UP000680365"/>
    </source>
</evidence>